<accession>A0A3E0W8A7</accession>
<proteinExistence type="predicted"/>
<feature type="domain" description="AB hydrolase-1" evidence="1">
    <location>
        <begin position="10"/>
        <end position="114"/>
    </location>
</feature>
<dbReference type="InterPro" id="IPR050266">
    <property type="entry name" value="AB_hydrolase_sf"/>
</dbReference>
<evidence type="ECO:0000313" key="3">
    <source>
        <dbReference type="Proteomes" id="UP000257080"/>
    </source>
</evidence>
<dbReference type="Gene3D" id="3.40.50.1820">
    <property type="entry name" value="alpha/beta hydrolase"/>
    <property type="match status" value="1"/>
</dbReference>
<dbReference type="PANTHER" id="PTHR43798">
    <property type="entry name" value="MONOACYLGLYCEROL LIPASE"/>
    <property type="match status" value="1"/>
</dbReference>
<dbReference type="EMBL" id="NBXE01000035">
    <property type="protein sequence ID" value="RFA24969.1"/>
    <property type="molecule type" value="Genomic_DNA"/>
</dbReference>
<evidence type="ECO:0000259" key="1">
    <source>
        <dbReference type="Pfam" id="PF00561"/>
    </source>
</evidence>
<dbReference type="Pfam" id="PF00561">
    <property type="entry name" value="Abhydrolase_1"/>
    <property type="match status" value="1"/>
</dbReference>
<protein>
    <recommendedName>
        <fullName evidence="1">AB hydrolase-1 domain-containing protein</fullName>
    </recommendedName>
</protein>
<dbReference type="InterPro" id="IPR029058">
    <property type="entry name" value="AB_hydrolase_fold"/>
</dbReference>
<sequence>MPVRAGGDRPTFLLLHGIGLSHRSFTRAAKVLAGHGDIVAIDLPGFGGTPRPKHPLSVEDVARGVGDVLVRTRTGPVIAVGHSMGAQFALELALQRPELVTAVVMIGPVVDPLRRTLWQQAMALLRDTAFEPLRTSLMVQFDYLRCGPLWFLAETRAMLAYPTHERLRALTQPLLVLRGAHDPIADEAWVVRAAALAGSGGGPVSSGGGGPAISIPGFRHNVVHSGPAATAGHIARFAARLSASDVE</sequence>
<reference evidence="2 3" key="1">
    <citation type="submission" date="2017-04" db="EMBL/GenBank/DDBJ databases">
        <title>Comparative genome analysis of Subtercola boreus.</title>
        <authorList>
            <person name="Cho Y.-J."/>
            <person name="Cho A."/>
            <person name="Kim O.-S."/>
            <person name="Lee J.-I."/>
        </authorList>
    </citation>
    <scope>NUCLEOTIDE SEQUENCE [LARGE SCALE GENOMIC DNA]</scope>
    <source>
        <strain evidence="2 3">P28004</strain>
    </source>
</reference>
<dbReference type="PRINTS" id="PR00111">
    <property type="entry name" value="ABHYDROLASE"/>
</dbReference>
<dbReference type="Proteomes" id="UP000257080">
    <property type="component" value="Unassembled WGS sequence"/>
</dbReference>
<dbReference type="PANTHER" id="PTHR43798:SF33">
    <property type="entry name" value="HYDROLASE, PUTATIVE (AFU_ORTHOLOGUE AFUA_2G14860)-RELATED"/>
    <property type="match status" value="1"/>
</dbReference>
<gene>
    <name evidence="2" type="ORF">B7R25_15540</name>
</gene>
<comment type="caution">
    <text evidence="2">The sequence shown here is derived from an EMBL/GenBank/DDBJ whole genome shotgun (WGS) entry which is preliminary data.</text>
</comment>
<dbReference type="GO" id="GO:0016020">
    <property type="term" value="C:membrane"/>
    <property type="evidence" value="ECO:0007669"/>
    <property type="project" value="TreeGrafter"/>
</dbReference>
<organism evidence="2 3">
    <name type="scientific">Subtercola boreus</name>
    <dbReference type="NCBI Taxonomy" id="120213"/>
    <lineage>
        <taxon>Bacteria</taxon>
        <taxon>Bacillati</taxon>
        <taxon>Actinomycetota</taxon>
        <taxon>Actinomycetes</taxon>
        <taxon>Micrococcales</taxon>
        <taxon>Microbacteriaceae</taxon>
        <taxon>Subtercola</taxon>
    </lineage>
</organism>
<dbReference type="SUPFAM" id="SSF53474">
    <property type="entry name" value="alpha/beta-Hydrolases"/>
    <property type="match status" value="1"/>
</dbReference>
<dbReference type="GO" id="GO:0003824">
    <property type="term" value="F:catalytic activity"/>
    <property type="evidence" value="ECO:0007669"/>
    <property type="project" value="UniProtKB-ARBA"/>
</dbReference>
<dbReference type="AlphaFoldDB" id="A0A3E0W8A7"/>
<name>A0A3E0W8A7_9MICO</name>
<evidence type="ECO:0000313" key="2">
    <source>
        <dbReference type="EMBL" id="RFA24969.1"/>
    </source>
</evidence>
<dbReference type="InterPro" id="IPR000073">
    <property type="entry name" value="AB_hydrolase_1"/>
</dbReference>